<reference evidence="4 5" key="1">
    <citation type="submission" date="2019-01" db="EMBL/GenBank/DDBJ databases">
        <title>A draft genome assembly of the solar-powered sea slug Elysia chlorotica.</title>
        <authorList>
            <person name="Cai H."/>
            <person name="Li Q."/>
            <person name="Fang X."/>
            <person name="Li J."/>
            <person name="Curtis N.E."/>
            <person name="Altenburger A."/>
            <person name="Shibata T."/>
            <person name="Feng M."/>
            <person name="Maeda T."/>
            <person name="Schwartz J.A."/>
            <person name="Shigenobu S."/>
            <person name="Lundholm N."/>
            <person name="Nishiyama T."/>
            <person name="Yang H."/>
            <person name="Hasebe M."/>
            <person name="Li S."/>
            <person name="Pierce S.K."/>
            <person name="Wang J."/>
        </authorList>
    </citation>
    <scope>NUCLEOTIDE SEQUENCE [LARGE SCALE GENOMIC DNA]</scope>
    <source>
        <strain evidence="4">EC2010</strain>
        <tissue evidence="4">Whole organism of an adult</tissue>
    </source>
</reference>
<feature type="domain" description="MD-2-related lipid-recognition" evidence="3">
    <location>
        <begin position="3"/>
        <end position="82"/>
    </location>
</feature>
<feature type="compositionally biased region" description="Basic residues" evidence="2">
    <location>
        <begin position="260"/>
        <end position="274"/>
    </location>
</feature>
<dbReference type="SUPFAM" id="SSF63707">
    <property type="entry name" value="Ganglioside M2 (gm2) activator"/>
    <property type="match status" value="1"/>
</dbReference>
<feature type="compositionally biased region" description="Basic and acidic residues" evidence="2">
    <location>
        <begin position="275"/>
        <end position="289"/>
    </location>
</feature>
<gene>
    <name evidence="4" type="ORF">EGW08_009236</name>
</gene>
<comment type="caution">
    <text evidence="4">The sequence shown here is derived from an EMBL/GenBank/DDBJ whole genome shotgun (WGS) entry which is preliminary data.</text>
</comment>
<dbReference type="GO" id="GO:0009898">
    <property type="term" value="C:cytoplasmic side of plasma membrane"/>
    <property type="evidence" value="ECO:0007669"/>
    <property type="project" value="TreeGrafter"/>
</dbReference>
<feature type="region of interest" description="Disordered" evidence="2">
    <location>
        <begin position="245"/>
        <end position="312"/>
    </location>
</feature>
<feature type="non-terminal residue" evidence="4">
    <location>
        <position position="1"/>
    </location>
</feature>
<feature type="region of interest" description="Disordered" evidence="2">
    <location>
        <begin position="187"/>
        <end position="231"/>
    </location>
</feature>
<sequence length="312" mass="35832">YENICASLEAYEKYGCPPALGDYGVQCHCPFRAGEFNLVNVPVSIPKIEGFASPLLNGDYELQVQLVEEDGPVLGCLKVKFTMRRRSRGWLFKIKRQDRSSSARRAGDRKRNQSHRKKRKEDGISSESPEKLSRDIDGDSVYPDGVQSDSVDALDSTLRSSLNRTMSIGGLNVLKDSDAKSNERHLIMQSENEVNENSKENYKRTSNRRRRGQKRKRRKETTSGQDGAALVNDIGDLSRSYRVSRGLDGSATNAEQARAEKRRIRRRRRRKRRKEKESKRKERERLQAEKHRRKKMRRRKTGLVIPTASLPS</sequence>
<dbReference type="OrthoDB" id="6409159at2759"/>
<dbReference type="Proteomes" id="UP000271974">
    <property type="component" value="Unassembled WGS sequence"/>
</dbReference>
<organism evidence="4 5">
    <name type="scientific">Elysia chlorotica</name>
    <name type="common">Eastern emerald elysia</name>
    <name type="synonym">Sea slug</name>
    <dbReference type="NCBI Taxonomy" id="188477"/>
    <lineage>
        <taxon>Eukaryota</taxon>
        <taxon>Metazoa</taxon>
        <taxon>Spiralia</taxon>
        <taxon>Lophotrochozoa</taxon>
        <taxon>Mollusca</taxon>
        <taxon>Gastropoda</taxon>
        <taxon>Heterobranchia</taxon>
        <taxon>Euthyneura</taxon>
        <taxon>Panpulmonata</taxon>
        <taxon>Sacoglossa</taxon>
        <taxon>Placobranchoidea</taxon>
        <taxon>Plakobranchidae</taxon>
        <taxon>Elysia</taxon>
    </lineage>
</organism>
<feature type="region of interest" description="Disordered" evidence="2">
    <location>
        <begin position="96"/>
        <end position="149"/>
    </location>
</feature>
<dbReference type="PANTHER" id="PTHR17357:SF0">
    <property type="entry name" value="GANGLIOSIDE GM2 ACTIVATOR"/>
    <property type="match status" value="1"/>
</dbReference>
<dbReference type="Gene3D" id="2.70.220.10">
    <property type="entry name" value="Ganglioside GM2 activator"/>
    <property type="match status" value="1"/>
</dbReference>
<evidence type="ECO:0000313" key="5">
    <source>
        <dbReference type="Proteomes" id="UP000271974"/>
    </source>
</evidence>
<dbReference type="EMBL" id="RQTK01000262">
    <property type="protein sequence ID" value="RUS82999.1"/>
    <property type="molecule type" value="Genomic_DNA"/>
</dbReference>
<dbReference type="Pfam" id="PF02221">
    <property type="entry name" value="E1_DerP2_DerF2"/>
    <property type="match status" value="1"/>
</dbReference>
<feature type="compositionally biased region" description="Basic residues" evidence="2">
    <location>
        <begin position="290"/>
        <end position="301"/>
    </location>
</feature>
<keyword evidence="1" id="KW-0732">Signal</keyword>
<keyword evidence="5" id="KW-1185">Reference proteome</keyword>
<evidence type="ECO:0000256" key="1">
    <source>
        <dbReference type="ARBA" id="ARBA00022729"/>
    </source>
</evidence>
<name>A0A3S0ZNA6_ELYCH</name>
<dbReference type="InterPro" id="IPR036846">
    <property type="entry name" value="GM2-AP_sf"/>
</dbReference>
<feature type="compositionally biased region" description="Basic and acidic residues" evidence="2">
    <location>
        <begin position="96"/>
        <end position="111"/>
    </location>
</feature>
<dbReference type="InterPro" id="IPR028996">
    <property type="entry name" value="GM2-AP"/>
</dbReference>
<proteinExistence type="predicted"/>
<dbReference type="InterPro" id="IPR003172">
    <property type="entry name" value="ML_dom"/>
</dbReference>
<evidence type="ECO:0000259" key="3">
    <source>
        <dbReference type="Pfam" id="PF02221"/>
    </source>
</evidence>
<evidence type="ECO:0000313" key="4">
    <source>
        <dbReference type="EMBL" id="RUS82999.1"/>
    </source>
</evidence>
<accession>A0A3S0ZNA6</accession>
<dbReference type="AlphaFoldDB" id="A0A3S0ZNA6"/>
<feature type="compositionally biased region" description="Basic and acidic residues" evidence="2">
    <location>
        <begin position="120"/>
        <end position="137"/>
    </location>
</feature>
<dbReference type="PANTHER" id="PTHR17357">
    <property type="entry name" value="GM2 GANGLIOSIDE ACTIVATOR PROTEIN"/>
    <property type="match status" value="1"/>
</dbReference>
<feature type="compositionally biased region" description="Basic residues" evidence="2">
    <location>
        <begin position="205"/>
        <end position="219"/>
    </location>
</feature>
<dbReference type="GO" id="GO:0008047">
    <property type="term" value="F:enzyme activator activity"/>
    <property type="evidence" value="ECO:0007669"/>
    <property type="project" value="InterPro"/>
</dbReference>
<protein>
    <recommendedName>
        <fullName evidence="3">MD-2-related lipid-recognition domain-containing protein</fullName>
    </recommendedName>
</protein>
<dbReference type="GO" id="GO:0005319">
    <property type="term" value="F:lipid transporter activity"/>
    <property type="evidence" value="ECO:0007669"/>
    <property type="project" value="TreeGrafter"/>
</dbReference>
<dbReference type="GO" id="GO:0006689">
    <property type="term" value="P:ganglioside catabolic process"/>
    <property type="evidence" value="ECO:0007669"/>
    <property type="project" value="InterPro"/>
</dbReference>
<evidence type="ECO:0000256" key="2">
    <source>
        <dbReference type="SAM" id="MobiDB-lite"/>
    </source>
</evidence>